<organism evidence="2 3">
    <name type="scientific">Golovinomyces cichoracearum</name>
    <dbReference type="NCBI Taxonomy" id="62708"/>
    <lineage>
        <taxon>Eukaryota</taxon>
        <taxon>Fungi</taxon>
        <taxon>Dikarya</taxon>
        <taxon>Ascomycota</taxon>
        <taxon>Pezizomycotina</taxon>
        <taxon>Leotiomycetes</taxon>
        <taxon>Erysiphales</taxon>
        <taxon>Erysiphaceae</taxon>
        <taxon>Golovinomyces</taxon>
    </lineage>
</organism>
<proteinExistence type="predicted"/>
<evidence type="ECO:0000256" key="1">
    <source>
        <dbReference type="SAM" id="MobiDB-lite"/>
    </source>
</evidence>
<dbReference type="EMBL" id="MCBS01024767">
    <property type="protein sequence ID" value="RKF72598.1"/>
    <property type="molecule type" value="Genomic_DNA"/>
</dbReference>
<evidence type="ECO:0008006" key="4">
    <source>
        <dbReference type="Google" id="ProtNLM"/>
    </source>
</evidence>
<sequence>LTIFDKKEHIAGIPRTLSSDYTINGQSSKPKPRKIGLHTHGRILYPFVQEHTGALLEYPVGTLLKNVSATRRPRVGSAPIELPPPLLDPLTRQRRRTQEAEKRANARQHARARQTATQLRHCSACIEYGHDKATCRGCRATGHNRSACPNISHQRSKFQAQYPPSQKPPAFLFSQQARLTPPWAGIGIESGLEIGSGTGSGMGWDGIGPASRAVG</sequence>
<feature type="non-terminal residue" evidence="2">
    <location>
        <position position="1"/>
    </location>
</feature>
<feature type="region of interest" description="Disordered" evidence="1">
    <location>
        <begin position="75"/>
        <end position="114"/>
    </location>
</feature>
<reference evidence="2 3" key="1">
    <citation type="journal article" date="2018" name="BMC Genomics">
        <title>Comparative genome analyses reveal sequence features reflecting distinct modes of host-adaptation between dicot and monocot powdery mildew.</title>
        <authorList>
            <person name="Wu Y."/>
            <person name="Ma X."/>
            <person name="Pan Z."/>
            <person name="Kale S.D."/>
            <person name="Song Y."/>
            <person name="King H."/>
            <person name="Zhang Q."/>
            <person name="Presley C."/>
            <person name="Deng X."/>
            <person name="Wei C.I."/>
            <person name="Xiao S."/>
        </authorList>
    </citation>
    <scope>NUCLEOTIDE SEQUENCE [LARGE SCALE GENOMIC DNA]</scope>
    <source>
        <strain evidence="2">UMSG1</strain>
    </source>
</reference>
<name>A0A420IDH5_9PEZI</name>
<protein>
    <recommendedName>
        <fullName evidence="4">CCHC-type domain-containing protein</fullName>
    </recommendedName>
</protein>
<comment type="caution">
    <text evidence="2">The sequence shown here is derived from an EMBL/GenBank/DDBJ whole genome shotgun (WGS) entry which is preliminary data.</text>
</comment>
<accession>A0A420IDH5</accession>
<gene>
    <name evidence="2" type="ORF">GcM1_247076</name>
</gene>
<dbReference type="Proteomes" id="UP000285326">
    <property type="component" value="Unassembled WGS sequence"/>
</dbReference>
<dbReference type="AlphaFoldDB" id="A0A420IDH5"/>
<evidence type="ECO:0000313" key="2">
    <source>
        <dbReference type="EMBL" id="RKF72598.1"/>
    </source>
</evidence>
<evidence type="ECO:0000313" key="3">
    <source>
        <dbReference type="Proteomes" id="UP000285326"/>
    </source>
</evidence>